<proteinExistence type="predicted"/>
<reference evidence="1" key="1">
    <citation type="submission" date="2021-04" db="EMBL/GenBank/DDBJ databases">
        <authorList>
            <person name="Rodrigo-Torres L."/>
            <person name="Arahal R. D."/>
            <person name="Lucena T."/>
        </authorList>
    </citation>
    <scope>NUCLEOTIDE SEQUENCE</scope>
    <source>
        <strain evidence="1">CECT 9275</strain>
    </source>
</reference>
<organism evidence="1 2">
    <name type="scientific">Dyadobacter helix</name>
    <dbReference type="NCBI Taxonomy" id="2822344"/>
    <lineage>
        <taxon>Bacteria</taxon>
        <taxon>Pseudomonadati</taxon>
        <taxon>Bacteroidota</taxon>
        <taxon>Cytophagia</taxon>
        <taxon>Cytophagales</taxon>
        <taxon>Spirosomataceae</taxon>
        <taxon>Dyadobacter</taxon>
    </lineage>
</organism>
<dbReference type="Proteomes" id="UP000680038">
    <property type="component" value="Unassembled WGS sequence"/>
</dbReference>
<dbReference type="AlphaFoldDB" id="A0A916JBT7"/>
<dbReference type="InterPro" id="IPR015943">
    <property type="entry name" value="WD40/YVTN_repeat-like_dom_sf"/>
</dbReference>
<sequence>MKMDRRKFLEASSLAALYGLLPVADCPRYGLPAQATVPVRAITGGKGFHWFGYYDKLQFDLTGRYVLGMEVGFEGRTPTGDDVVKIGVIDLKKNDQWRTIGESRSWGWQQGCMLQWIPGSKHEVIWNDREGDHFVSRVYNIKTGKSRTLSKAVYALSPDGKWAIGTEFSRIQNLRPGYGYAGIADPYEEVKAPKEIGLYKMDLRSGETSLLFSLADLAAIPHNGESVVDNFHWFNHLLVNTDGSRFTFLHRWRPFRTDRQTMAKGGFVTRMFTASADGSDLYCVDPSGFTSHFIWRDPQHICAFTKPAGGESGFYVIKDKTLGYERIGKEKMPVNGHQTYLPVGNKQDWLLNDTYAQGKNRLQTPYLYHIPTDKRIELGQFKSPVEYAGEWRCDLHPRYSPDGTKVIIDSTHEDKGRQMYLLDISGLT</sequence>
<dbReference type="SUPFAM" id="SSF82171">
    <property type="entry name" value="DPP6 N-terminal domain-like"/>
    <property type="match status" value="1"/>
</dbReference>
<evidence type="ECO:0000313" key="1">
    <source>
        <dbReference type="EMBL" id="CAG4999452.1"/>
    </source>
</evidence>
<dbReference type="InterPro" id="IPR006311">
    <property type="entry name" value="TAT_signal"/>
</dbReference>
<dbReference type="PROSITE" id="PS51318">
    <property type="entry name" value="TAT"/>
    <property type="match status" value="1"/>
</dbReference>
<evidence type="ECO:0000313" key="2">
    <source>
        <dbReference type="Proteomes" id="UP000680038"/>
    </source>
</evidence>
<name>A0A916JBT7_9BACT</name>
<keyword evidence="2" id="KW-1185">Reference proteome</keyword>
<protein>
    <submittedName>
        <fullName evidence="1">Uncharacterized protein</fullName>
    </submittedName>
</protein>
<dbReference type="EMBL" id="CAJRAF010000002">
    <property type="protein sequence ID" value="CAG4999452.1"/>
    <property type="molecule type" value="Genomic_DNA"/>
</dbReference>
<comment type="caution">
    <text evidence="1">The sequence shown here is derived from an EMBL/GenBank/DDBJ whole genome shotgun (WGS) entry which is preliminary data.</text>
</comment>
<accession>A0A916JBT7</accession>
<dbReference type="Gene3D" id="2.130.10.10">
    <property type="entry name" value="YVTN repeat-like/Quinoprotein amine dehydrogenase"/>
    <property type="match status" value="1"/>
</dbReference>
<gene>
    <name evidence="1" type="ORF">DYBT9275_02231</name>
</gene>